<proteinExistence type="inferred from homology"/>
<dbReference type="GO" id="GO:0009279">
    <property type="term" value="C:cell outer membrane"/>
    <property type="evidence" value="ECO:0007669"/>
    <property type="project" value="UniProtKB-SubCell"/>
</dbReference>
<dbReference type="InterPro" id="IPR015943">
    <property type="entry name" value="WD40/YVTN_repeat-like_dom_sf"/>
</dbReference>
<dbReference type="HAMAP" id="MF_00923">
    <property type="entry name" value="OM_assembly_BamB"/>
    <property type="match status" value="1"/>
</dbReference>
<sequence>MTRRILLVIFLLVFATGCATIKGWFSSDKKKALEPAELVEIANPIRVDAAWSRNLGDGRARQGLRQRAAIDGERVFVSNDEGRVLALDLATGRTLWDSAAVEVTRSGSRLSFWKKGIRDGGLSGGPGLGNGMVVAGGRNGEVVALDADTGAERWRTRVTSEVLASPLVTAGGLIVVRSGDGRVFGLNGHDGSRKWVFDRGLPNLSVRGNGAPIEGGGLVYLGYDDGSIVALRALDGALAWEQLIAPPEGRNDLERLADVDGEMQLGLNELYAVSYHGMMMALASDSGRPLWNRDIGSYGGLTLLSDRLLVADPDGNVWALDRNSGAALWKQDALARRWLTTPAVQGDYVVVGDIEGYLHWLRLSDGTLAGRRRIERAPILGTPQVSASGVLVAVTAEGELIAFPQPQ</sequence>
<dbReference type="AlphaFoldDB" id="A0A091B1Z2"/>
<dbReference type="STRING" id="1121013.GCA_000426365_00589"/>
<name>A0A091B1Z2_9GAMM</name>
<organism evidence="6 7">
    <name type="scientific">Arenimonas composti TR7-09 = DSM 18010</name>
    <dbReference type="NCBI Taxonomy" id="1121013"/>
    <lineage>
        <taxon>Bacteria</taxon>
        <taxon>Pseudomonadati</taxon>
        <taxon>Pseudomonadota</taxon>
        <taxon>Gammaproteobacteria</taxon>
        <taxon>Lysobacterales</taxon>
        <taxon>Lysobacteraceae</taxon>
        <taxon>Arenimonas</taxon>
    </lineage>
</organism>
<dbReference type="EMBL" id="AWXU01000087">
    <property type="protein sequence ID" value="KFN45711.1"/>
    <property type="molecule type" value="Genomic_DNA"/>
</dbReference>
<dbReference type="SUPFAM" id="SSF50998">
    <property type="entry name" value="Quinoprotein alcohol dehydrogenase-like"/>
    <property type="match status" value="1"/>
</dbReference>
<dbReference type="InterPro" id="IPR017687">
    <property type="entry name" value="BamB"/>
</dbReference>
<feature type="domain" description="Pyrrolo-quinoline quinone repeat" evidence="5">
    <location>
        <begin position="51"/>
        <end position="100"/>
    </location>
</feature>
<comment type="caution">
    <text evidence="6">The sequence shown here is derived from an EMBL/GenBank/DDBJ whole genome shotgun (WGS) entry which is preliminary data.</text>
</comment>
<evidence type="ECO:0000256" key="2">
    <source>
        <dbReference type="ARBA" id="ARBA00023136"/>
    </source>
</evidence>
<dbReference type="GO" id="GO:0043165">
    <property type="term" value="P:Gram-negative-bacterium-type cell outer membrane assembly"/>
    <property type="evidence" value="ECO:0007669"/>
    <property type="project" value="UniProtKB-UniRule"/>
</dbReference>
<keyword evidence="1 4" id="KW-0732">Signal</keyword>
<evidence type="ECO:0000256" key="3">
    <source>
        <dbReference type="ARBA" id="ARBA00023237"/>
    </source>
</evidence>
<dbReference type="Pfam" id="PF13360">
    <property type="entry name" value="PQQ_2"/>
    <property type="match status" value="2"/>
</dbReference>
<evidence type="ECO:0000256" key="4">
    <source>
        <dbReference type="HAMAP-Rule" id="MF_00923"/>
    </source>
</evidence>
<keyword evidence="2 4" id="KW-0472">Membrane</keyword>
<comment type="similarity">
    <text evidence="4">Belongs to the BamB family.</text>
</comment>
<comment type="subunit">
    <text evidence="4">Part of the Bam complex.</text>
</comment>
<reference evidence="6 7" key="1">
    <citation type="submission" date="2013-09" db="EMBL/GenBank/DDBJ databases">
        <title>Genome sequencing of Arenimonas composti.</title>
        <authorList>
            <person name="Chen F."/>
            <person name="Wang G."/>
        </authorList>
    </citation>
    <scope>NUCLEOTIDE SEQUENCE [LARGE SCALE GENOMIC DNA]</scope>
    <source>
        <strain evidence="6 7">TR7-09</strain>
    </source>
</reference>
<dbReference type="Gene3D" id="2.130.10.10">
    <property type="entry name" value="YVTN repeat-like/Quinoprotein amine dehydrogenase"/>
    <property type="match status" value="1"/>
</dbReference>
<dbReference type="SMART" id="SM00564">
    <property type="entry name" value="PQQ"/>
    <property type="match status" value="6"/>
</dbReference>
<feature type="domain" description="Pyrrolo-quinoline quinone repeat" evidence="5">
    <location>
        <begin position="112"/>
        <end position="331"/>
    </location>
</feature>
<dbReference type="Proteomes" id="UP000029391">
    <property type="component" value="Unassembled WGS sequence"/>
</dbReference>
<comment type="function">
    <text evidence="4">Part of the outer membrane protein assembly complex, which is involved in assembly and insertion of beta-barrel proteins into the outer membrane.</text>
</comment>
<evidence type="ECO:0000256" key="1">
    <source>
        <dbReference type="ARBA" id="ARBA00022729"/>
    </source>
</evidence>
<dbReference type="GO" id="GO:0051205">
    <property type="term" value="P:protein insertion into membrane"/>
    <property type="evidence" value="ECO:0007669"/>
    <property type="project" value="UniProtKB-UniRule"/>
</dbReference>
<keyword evidence="4" id="KW-0564">Palmitate</keyword>
<evidence type="ECO:0000313" key="7">
    <source>
        <dbReference type="Proteomes" id="UP000029391"/>
    </source>
</evidence>
<dbReference type="InterPro" id="IPR018391">
    <property type="entry name" value="PQQ_b-propeller_rpt"/>
</dbReference>
<keyword evidence="4" id="KW-0449">Lipoprotein</keyword>
<evidence type="ECO:0000313" key="6">
    <source>
        <dbReference type="EMBL" id="KFN45711.1"/>
    </source>
</evidence>
<dbReference type="NCBIfam" id="TIGR03300">
    <property type="entry name" value="assembly_YfgL"/>
    <property type="match status" value="1"/>
</dbReference>
<gene>
    <name evidence="4" type="primary">bamB</name>
    <name evidence="6" type="ORF">P873_02170</name>
</gene>
<protein>
    <recommendedName>
        <fullName evidence="4">Outer membrane protein assembly factor BamB</fullName>
    </recommendedName>
</protein>
<dbReference type="InterPro" id="IPR011047">
    <property type="entry name" value="Quinoprotein_ADH-like_sf"/>
</dbReference>
<dbReference type="InterPro" id="IPR002372">
    <property type="entry name" value="PQQ_rpt_dom"/>
</dbReference>
<accession>A0A091B1Z2</accession>
<keyword evidence="7" id="KW-1185">Reference proteome</keyword>
<dbReference type="PROSITE" id="PS51257">
    <property type="entry name" value="PROKAR_LIPOPROTEIN"/>
    <property type="match status" value="1"/>
</dbReference>
<dbReference type="RefSeq" id="WP_026816082.1">
    <property type="nucleotide sequence ID" value="NZ_AUFF01000001.1"/>
</dbReference>
<dbReference type="OrthoDB" id="5173551at2"/>
<comment type="subcellular location">
    <subcellularLocation>
        <location evidence="4">Cell outer membrane</location>
        <topology evidence="4">Lipid-anchor</topology>
    </subcellularLocation>
</comment>
<dbReference type="PANTHER" id="PTHR34512:SF30">
    <property type="entry name" value="OUTER MEMBRANE PROTEIN ASSEMBLY FACTOR BAMB"/>
    <property type="match status" value="1"/>
</dbReference>
<evidence type="ECO:0000259" key="5">
    <source>
        <dbReference type="Pfam" id="PF13360"/>
    </source>
</evidence>
<dbReference type="PANTHER" id="PTHR34512">
    <property type="entry name" value="CELL SURFACE PROTEIN"/>
    <property type="match status" value="1"/>
</dbReference>
<dbReference type="eggNOG" id="COG1520">
    <property type="taxonomic scope" value="Bacteria"/>
</dbReference>
<keyword evidence="3 4" id="KW-0998">Cell outer membrane</keyword>